<comment type="caution">
    <text evidence="8">The sequence shown here is derived from an EMBL/GenBank/DDBJ whole genome shotgun (WGS) entry which is preliminary data.</text>
</comment>
<dbReference type="GO" id="GO:0016887">
    <property type="term" value="F:ATP hydrolysis activity"/>
    <property type="evidence" value="ECO:0007669"/>
    <property type="project" value="InterPro"/>
</dbReference>
<protein>
    <recommendedName>
        <fullName evidence="7">AAA+ ATPase domain-containing protein</fullName>
    </recommendedName>
</protein>
<feature type="region of interest" description="Disordered" evidence="6">
    <location>
        <begin position="143"/>
        <end position="232"/>
    </location>
</feature>
<feature type="compositionally biased region" description="Basic and acidic residues" evidence="6">
    <location>
        <begin position="203"/>
        <end position="231"/>
    </location>
</feature>
<dbReference type="InterPro" id="IPR003960">
    <property type="entry name" value="ATPase_AAA_CS"/>
</dbReference>
<dbReference type="InterPro" id="IPR041569">
    <property type="entry name" value="AAA_lid_3"/>
</dbReference>
<dbReference type="GO" id="GO:0005524">
    <property type="term" value="F:ATP binding"/>
    <property type="evidence" value="ECO:0007669"/>
    <property type="project" value="UniProtKB-KW"/>
</dbReference>
<gene>
    <name evidence="8" type="ORF">AXG93_4642s1050</name>
</gene>
<dbReference type="PANTHER" id="PTHR45644:SF56">
    <property type="entry name" value="AAA ATPASE, PUTATIVE (AFU_ORTHOLOGUE AFUA_2G12920)-RELATED"/>
    <property type="match status" value="1"/>
</dbReference>
<comment type="subcellular location">
    <subcellularLocation>
        <location evidence="1">Mitochondrion outer membrane</location>
        <topology evidence="1">Single-pass membrane protein</topology>
    </subcellularLocation>
</comment>
<keyword evidence="9" id="KW-1185">Reference proteome</keyword>
<evidence type="ECO:0000313" key="8">
    <source>
        <dbReference type="EMBL" id="OAE25284.1"/>
    </source>
</evidence>
<keyword evidence="3" id="KW-0472">Membrane</keyword>
<dbReference type="Pfam" id="PF00004">
    <property type="entry name" value="AAA"/>
    <property type="match status" value="1"/>
</dbReference>
<dbReference type="PANTHER" id="PTHR45644">
    <property type="entry name" value="AAA ATPASE, PUTATIVE (AFU_ORTHOLOGUE AFUA_2G12920)-RELATED-RELATED"/>
    <property type="match status" value="1"/>
</dbReference>
<sequence length="1189" mass="132846">MYAQTWRRHSGRLQADILGYARDLIPGLRGNATSTKSWTKFLYRVKGSQIQTKQARQRINRHDLPISADSRINCDVKSCITKGKVFQRESNGISQYSKPSFDSVPQGFWSIPPSLVCRNSTLESSTSKINILRSPSTFLRYFTGGDHDDKGNNARQQTTPLPDGEADDNEKDEEHVLSMKDGGDGGAGKGSRVSSDLIGGADQRGENHEQAVEFRADGSDFREEDRERGMSDEADGEALFWAHKTRFIKDFESRVVDWKSLDVDLPQFPFYLRSSEPAPSFPGVSLASFCESTRDSLVDCIAAHLRQPTFAGYGSGLPSSSRRIMLRGPAGTEVYQEKLVEAVAHYLQASLLVLDSTVLSPHDWPENLDKTPRVSFVPSFTCGSLQDYGDQESSSESDEDENEDSQYAGDWNDYKWRENECKEGSTGEENEDTDVDAEVEKPSDEKIYSKLPVVTLLGVSAESAEAIRRKLLEFISNNIGYCFVGLTQQKAGEDAQQDENLDAQTDFSVKKGDRVKYIGERKFSADSVNRCSYENEQASTSGRDSTGRQVLKAGQRGRVVLVPKHMSGKVGVKFDNSEERSDDVLKDEKNPENAEKRHELIEWCDLSDLEPDDGPFTTHTEWLAAVDSLCEVASTSRPLIIYLPDPQQWFERAVSVEQRQEFLMQLEHKLDLLEGPVVIIAGRTNEDQSEIDDRDRLKAHLEYIRQRLNLKATAKYFKLKELLGAGDIYEIFVNTVHIVPPQEDEALANWNAQIALHKEISQARWNHRLLEKILELHNMECSDVSEVDSHGLRLTNSKAENVVGWARNHHLGSCASIPPTNNGKLMIPRDSLERALTRLRENDSKKAQPVTKDFKTVAEDEYEKALISAVIPPNEVGVKFDHIGSLENVKQALKELVMLPLQRPELFAKGNLTRPCKGVLLFGPPGTGKTLLAKAVATEAGANFINITGSTITSKWFGDAEKLTKALFSLAKKLSPAVIFVDEVDSLLGARGGSSEHEATRKTRNEFMAAWDGLRSKDNERVLVLAATNRPFDLDDAVIRRLPRRILVDLPTAENRVKILRVILAEEDLEPNFNFNELAQITEGYSGSDLKNLSIAAAYRPIRELLDAEQKEQEAVPLSAEGEGRRPLLSRASSTAVIRALRLSDFREAMNQVGASIAYDASSMNELRRWNEQYGEGGNRRKSTFGFAV</sequence>
<feature type="domain" description="AAA+ ATPase" evidence="7">
    <location>
        <begin position="915"/>
        <end position="1052"/>
    </location>
</feature>
<evidence type="ECO:0000313" key="9">
    <source>
        <dbReference type="Proteomes" id="UP000077202"/>
    </source>
</evidence>
<dbReference type="Gene3D" id="1.10.8.60">
    <property type="match status" value="1"/>
</dbReference>
<dbReference type="PROSITE" id="PS00674">
    <property type="entry name" value="AAA"/>
    <property type="match status" value="1"/>
</dbReference>
<evidence type="ECO:0000256" key="6">
    <source>
        <dbReference type="SAM" id="MobiDB-lite"/>
    </source>
</evidence>
<reference evidence="8" key="1">
    <citation type="submission" date="2016-03" db="EMBL/GenBank/DDBJ databases">
        <title>Mechanisms controlling the formation of the plant cell surface in tip-growing cells are functionally conserved among land plants.</title>
        <authorList>
            <person name="Honkanen S."/>
            <person name="Jones V.A."/>
            <person name="Morieri G."/>
            <person name="Champion C."/>
            <person name="Hetherington A.J."/>
            <person name="Kelly S."/>
            <person name="Saint-Marcoux D."/>
            <person name="Proust H."/>
            <person name="Prescott H."/>
            <person name="Dolan L."/>
        </authorList>
    </citation>
    <scope>NUCLEOTIDE SEQUENCE [LARGE SCALE GENOMIC DNA]</scope>
    <source>
        <tissue evidence="8">Whole gametophyte</tissue>
    </source>
</reference>
<dbReference type="SMART" id="SM00382">
    <property type="entry name" value="AAA"/>
    <property type="match status" value="1"/>
</dbReference>
<feature type="region of interest" description="Disordered" evidence="6">
    <location>
        <begin position="387"/>
        <end position="412"/>
    </location>
</feature>
<feature type="compositionally biased region" description="Acidic residues" evidence="6">
    <location>
        <begin position="389"/>
        <end position="404"/>
    </location>
</feature>
<dbReference type="Gene3D" id="3.40.50.300">
    <property type="entry name" value="P-loop containing nucleotide triphosphate hydrolases"/>
    <property type="match status" value="1"/>
</dbReference>
<evidence type="ECO:0000256" key="4">
    <source>
        <dbReference type="ARBA" id="ARBA00022840"/>
    </source>
</evidence>
<keyword evidence="3" id="KW-1000">Mitochondrion outer membrane</keyword>
<dbReference type="InterPro" id="IPR003593">
    <property type="entry name" value="AAA+_ATPase"/>
</dbReference>
<accession>A0A176VWU8</accession>
<evidence type="ECO:0000256" key="2">
    <source>
        <dbReference type="ARBA" id="ARBA00022741"/>
    </source>
</evidence>
<dbReference type="Pfam" id="PF17862">
    <property type="entry name" value="AAA_lid_3"/>
    <property type="match status" value="1"/>
</dbReference>
<evidence type="ECO:0000259" key="7">
    <source>
        <dbReference type="SMART" id="SM00382"/>
    </source>
</evidence>
<dbReference type="Proteomes" id="UP000077202">
    <property type="component" value="Unassembled WGS sequence"/>
</dbReference>
<keyword evidence="2" id="KW-0547">Nucleotide-binding</keyword>
<dbReference type="FunFam" id="3.40.50.300:FF:000416">
    <property type="entry name" value="p-loop nucleoside triphosphate hydrolase superfamily protein"/>
    <property type="match status" value="1"/>
</dbReference>
<feature type="compositionally biased region" description="Acidic residues" evidence="6">
    <location>
        <begin position="426"/>
        <end position="437"/>
    </location>
</feature>
<feature type="compositionally biased region" description="Basic and acidic residues" evidence="6">
    <location>
        <begin position="172"/>
        <end position="183"/>
    </location>
</feature>
<organism evidence="8 9">
    <name type="scientific">Marchantia polymorpha subsp. ruderalis</name>
    <dbReference type="NCBI Taxonomy" id="1480154"/>
    <lineage>
        <taxon>Eukaryota</taxon>
        <taxon>Viridiplantae</taxon>
        <taxon>Streptophyta</taxon>
        <taxon>Embryophyta</taxon>
        <taxon>Marchantiophyta</taxon>
        <taxon>Marchantiopsida</taxon>
        <taxon>Marchantiidae</taxon>
        <taxon>Marchantiales</taxon>
        <taxon>Marchantiaceae</taxon>
        <taxon>Marchantia</taxon>
    </lineage>
</organism>
<name>A0A176VWU8_MARPO</name>
<dbReference type="InterPro" id="IPR051701">
    <property type="entry name" value="Mito_OM_Translocase_MSP1"/>
</dbReference>
<keyword evidence="4" id="KW-0067">ATP-binding</keyword>
<dbReference type="GO" id="GO:0005741">
    <property type="term" value="C:mitochondrial outer membrane"/>
    <property type="evidence" value="ECO:0007669"/>
    <property type="project" value="UniProtKB-SubCell"/>
</dbReference>
<feature type="region of interest" description="Disordered" evidence="6">
    <location>
        <begin position="421"/>
        <end position="440"/>
    </location>
</feature>
<evidence type="ECO:0000256" key="3">
    <source>
        <dbReference type="ARBA" id="ARBA00022787"/>
    </source>
</evidence>
<dbReference type="InterPro" id="IPR027417">
    <property type="entry name" value="P-loop_NTPase"/>
</dbReference>
<evidence type="ECO:0000256" key="5">
    <source>
        <dbReference type="ARBA" id="ARBA00023128"/>
    </source>
</evidence>
<proteinExistence type="predicted"/>
<dbReference type="Pfam" id="PF24933">
    <property type="entry name" value="DUF7751"/>
    <property type="match status" value="1"/>
</dbReference>
<dbReference type="SUPFAM" id="SSF52540">
    <property type="entry name" value="P-loop containing nucleoside triphosphate hydrolases"/>
    <property type="match status" value="1"/>
</dbReference>
<dbReference type="InterPro" id="IPR056653">
    <property type="entry name" value="DUF7751"/>
</dbReference>
<dbReference type="InterPro" id="IPR003959">
    <property type="entry name" value="ATPase_AAA_core"/>
</dbReference>
<evidence type="ECO:0000256" key="1">
    <source>
        <dbReference type="ARBA" id="ARBA00004572"/>
    </source>
</evidence>
<dbReference type="EMBL" id="LVLJ01002355">
    <property type="protein sequence ID" value="OAE25284.1"/>
    <property type="molecule type" value="Genomic_DNA"/>
</dbReference>
<keyword evidence="5" id="KW-0496">Mitochondrion</keyword>
<dbReference type="AlphaFoldDB" id="A0A176VWU8"/>